<feature type="compositionally biased region" description="Low complexity" evidence="1">
    <location>
        <begin position="503"/>
        <end position="512"/>
    </location>
</feature>
<proteinExistence type="predicted"/>
<accession>A0ABQ5S7U6</accession>
<dbReference type="EMBL" id="BSDZ01000025">
    <property type="protein sequence ID" value="GLI65739.1"/>
    <property type="molecule type" value="Genomic_DNA"/>
</dbReference>
<feature type="region of interest" description="Disordered" evidence="1">
    <location>
        <begin position="267"/>
        <end position="296"/>
    </location>
</feature>
<feature type="region of interest" description="Disordered" evidence="1">
    <location>
        <begin position="681"/>
        <end position="700"/>
    </location>
</feature>
<protein>
    <submittedName>
        <fullName evidence="2">Uncharacterized protein</fullName>
    </submittedName>
</protein>
<name>A0ABQ5S7U6_9CHLO</name>
<sequence length="936" mass="97867">MTTLVPDRRPVLVSDIIKGKNVDDFEDYRNELLARFTPEQPPTPQTPADVLSHAREMCSRSMALVHQQSTSKRPPQKPSLIRAQYGGDSGDRDHDREAEINEEAHFINNRTVYQLFLTRSLTRTWTSDATPTISVDVNVSQDESSLSPTNNCSKNHLRLSPHQLCSRNPGFHASAVDAIAGASDPTASHTVSPSAASPAAAAGTQLVTEPYSSTSDRSLNTRQLNVVTGYQGPRGMLPSLSCRDGTSNGHSAVIVTDRLVVATGLSYRHSSSTARAKDEECRASDEDGDEDEDKYNDVICDNGLTPSNYLTKPPGLDRALSYLRPQPPSAPRLERKNYQSLEHFSSSNLVRSETILPARFTADNEDTRSGAAAAPPIFPSTGGNTTKVSGDEEGEDFLGEWLLSTRGRPGAPPPHSPGSALKPTLPNPTRPSVAPGIPSRGRWVATAQAMYANPASSGGLQPPLRPTSPPEPTGQMGKILPQSSSAAAVGATETAAPTPPAQAPSASSSSSAPMTLLSHLLMTADRTPWKFTRADNSQPLPPDDAVDLVVRPRKSVRDPPLELSSFSHIIDGGTGGSEGYGADIDSGGGGGGGGGGGSHACVRAGVERSCQSFRPAPPMGLAAMRNGSAGDLTAPSHARTGSMGSGGIGGPNSRCVTVHSSSAASSPTGYQAQTGPCSFSSLSFSPKTQPQSPSGGHAHARGTMRFRQHQHQQTLRSPGATTEAAKDHLFRPLCLDDLPGSPAAIAPTSVAQIVLVSSGGSPLSPDTAALSPGPDKAPHVAIPSDDPLLAAAIVTASGGNSSIGAAVTSHGPRNVGRGPASGAHMISYPHQQHQNQSQLPSPSDKWQRRMGALQRKASDGDMTPLRTKVSFGGSMADGCPGGREQPSERIAGGRRASLAVVDGGCAHGDGSESLMARLFKTLNDLRRMESDARDVD</sequence>
<feature type="compositionally biased region" description="Basic and acidic residues" evidence="1">
    <location>
        <begin position="275"/>
        <end position="285"/>
    </location>
</feature>
<feature type="region of interest" description="Disordered" evidence="1">
    <location>
        <begin position="366"/>
        <end position="439"/>
    </location>
</feature>
<evidence type="ECO:0000313" key="2">
    <source>
        <dbReference type="EMBL" id="GLI65739.1"/>
    </source>
</evidence>
<dbReference type="Proteomes" id="UP001165090">
    <property type="component" value="Unassembled WGS sequence"/>
</dbReference>
<organism evidence="2 3">
    <name type="scientific">Volvox africanus</name>
    <dbReference type="NCBI Taxonomy" id="51714"/>
    <lineage>
        <taxon>Eukaryota</taxon>
        <taxon>Viridiplantae</taxon>
        <taxon>Chlorophyta</taxon>
        <taxon>core chlorophytes</taxon>
        <taxon>Chlorophyceae</taxon>
        <taxon>CS clade</taxon>
        <taxon>Chlamydomonadales</taxon>
        <taxon>Volvocaceae</taxon>
        <taxon>Volvox</taxon>
    </lineage>
</organism>
<gene>
    <name evidence="2" type="ORF">VaNZ11_009327</name>
</gene>
<feature type="region of interest" description="Disordered" evidence="1">
    <location>
        <begin position="453"/>
        <end position="512"/>
    </location>
</feature>
<reference evidence="2 3" key="1">
    <citation type="journal article" date="2023" name="IScience">
        <title>Expanded male sex-determining region conserved during the evolution of homothallism in the green alga Volvox.</title>
        <authorList>
            <person name="Yamamoto K."/>
            <person name="Matsuzaki R."/>
            <person name="Mahakham W."/>
            <person name="Heman W."/>
            <person name="Sekimoto H."/>
            <person name="Kawachi M."/>
            <person name="Minakuchi Y."/>
            <person name="Toyoda A."/>
            <person name="Nozaki H."/>
        </authorList>
    </citation>
    <scope>NUCLEOTIDE SEQUENCE [LARGE SCALE GENOMIC DNA]</scope>
    <source>
        <strain evidence="2 3">NIES-4468</strain>
    </source>
</reference>
<feature type="region of interest" description="Disordered" evidence="1">
    <location>
        <begin position="809"/>
        <end position="846"/>
    </location>
</feature>
<feature type="compositionally biased region" description="Pro residues" evidence="1">
    <location>
        <begin position="463"/>
        <end position="472"/>
    </location>
</feature>
<feature type="compositionally biased region" description="Low complexity" evidence="1">
    <location>
        <begin position="483"/>
        <end position="496"/>
    </location>
</feature>
<evidence type="ECO:0000256" key="1">
    <source>
        <dbReference type="SAM" id="MobiDB-lite"/>
    </source>
</evidence>
<feature type="compositionally biased region" description="Polar residues" evidence="1">
    <location>
        <begin position="829"/>
        <end position="841"/>
    </location>
</feature>
<keyword evidence="3" id="KW-1185">Reference proteome</keyword>
<feature type="compositionally biased region" description="Polar residues" evidence="1">
    <location>
        <begin position="681"/>
        <end position="694"/>
    </location>
</feature>
<comment type="caution">
    <text evidence="2">The sequence shown here is derived from an EMBL/GenBank/DDBJ whole genome shotgun (WGS) entry which is preliminary data.</text>
</comment>
<evidence type="ECO:0000313" key="3">
    <source>
        <dbReference type="Proteomes" id="UP001165090"/>
    </source>
</evidence>
<feature type="region of interest" description="Disordered" evidence="1">
    <location>
        <begin position="62"/>
        <end position="94"/>
    </location>
</feature>